<sequence length="251" mass="30069">MTVKAGERYTMYFLQPTRSRPRRIRVYNKQLNGRLPETEIPINNSDFRPDCEMQKKGNDLIEQIKFHNRTINNAVRKDNSENTSKFKIKKELEKLKTRCLALERENNALLCKSENSEKKYIEIKNEKDDLEKEKNKIIEKLQSELQKKSNLWKITEKNIRVEQQEFKDRSLLQETVITEISSALVNKERDLLDLKSQLERPFRLEMLEEKINIMQINNMKLFKLNREQLADFVKSISLLRKELVEKKPWVK</sequence>
<protein>
    <submittedName>
        <fullName evidence="2">Uncharacterized protein</fullName>
    </submittedName>
</protein>
<gene>
    <name evidence="2" type="ORF">CINCED_3A025754</name>
</gene>
<evidence type="ECO:0000313" key="2">
    <source>
        <dbReference type="EMBL" id="VVC43293.1"/>
    </source>
</evidence>
<feature type="coiled-coil region" evidence="1">
    <location>
        <begin position="85"/>
        <end position="151"/>
    </location>
</feature>
<proteinExistence type="predicted"/>
<evidence type="ECO:0000256" key="1">
    <source>
        <dbReference type="SAM" id="Coils"/>
    </source>
</evidence>
<accession>A0A5E4NHX4</accession>
<keyword evidence="3" id="KW-1185">Reference proteome</keyword>
<evidence type="ECO:0000313" key="3">
    <source>
        <dbReference type="Proteomes" id="UP000325440"/>
    </source>
</evidence>
<organism evidence="2 3">
    <name type="scientific">Cinara cedri</name>
    <dbReference type="NCBI Taxonomy" id="506608"/>
    <lineage>
        <taxon>Eukaryota</taxon>
        <taxon>Metazoa</taxon>
        <taxon>Ecdysozoa</taxon>
        <taxon>Arthropoda</taxon>
        <taxon>Hexapoda</taxon>
        <taxon>Insecta</taxon>
        <taxon>Pterygota</taxon>
        <taxon>Neoptera</taxon>
        <taxon>Paraneoptera</taxon>
        <taxon>Hemiptera</taxon>
        <taxon>Sternorrhyncha</taxon>
        <taxon>Aphidomorpha</taxon>
        <taxon>Aphidoidea</taxon>
        <taxon>Aphididae</taxon>
        <taxon>Lachninae</taxon>
        <taxon>Cinara</taxon>
    </lineage>
</organism>
<reference evidence="2 3" key="1">
    <citation type="submission" date="2019-08" db="EMBL/GenBank/DDBJ databases">
        <authorList>
            <person name="Alioto T."/>
            <person name="Alioto T."/>
            <person name="Gomez Garrido J."/>
        </authorList>
    </citation>
    <scope>NUCLEOTIDE SEQUENCE [LARGE SCALE GENOMIC DNA]</scope>
</reference>
<dbReference type="EMBL" id="CABPRJ010002368">
    <property type="protein sequence ID" value="VVC43293.1"/>
    <property type="molecule type" value="Genomic_DNA"/>
</dbReference>
<name>A0A5E4NHX4_9HEMI</name>
<dbReference type="AlphaFoldDB" id="A0A5E4NHX4"/>
<dbReference type="Proteomes" id="UP000325440">
    <property type="component" value="Unassembled WGS sequence"/>
</dbReference>
<keyword evidence="1" id="KW-0175">Coiled coil</keyword>